<organism evidence="1 2">
    <name type="scientific">Arenibacter certesii</name>
    <dbReference type="NCBI Taxonomy" id="228955"/>
    <lineage>
        <taxon>Bacteria</taxon>
        <taxon>Pseudomonadati</taxon>
        <taxon>Bacteroidota</taxon>
        <taxon>Flavobacteriia</taxon>
        <taxon>Flavobacteriales</taxon>
        <taxon>Flavobacteriaceae</taxon>
        <taxon>Arenibacter</taxon>
    </lineage>
</organism>
<dbReference type="AlphaFoldDB" id="A0A918MQ06"/>
<comment type="caution">
    <text evidence="1">The sequence shown here is derived from an EMBL/GenBank/DDBJ whole genome shotgun (WGS) entry which is preliminary data.</text>
</comment>
<name>A0A918MQ06_9FLAO</name>
<dbReference type="PROSITE" id="PS51257">
    <property type="entry name" value="PROKAR_LIPOPROTEIN"/>
    <property type="match status" value="1"/>
</dbReference>
<evidence type="ECO:0000313" key="2">
    <source>
        <dbReference type="Proteomes" id="UP000634668"/>
    </source>
</evidence>
<protein>
    <recommendedName>
        <fullName evidence="3">Lipoprotein</fullName>
    </recommendedName>
</protein>
<accession>A0A918MQ06</accession>
<reference evidence="1" key="1">
    <citation type="journal article" date="2014" name="Int. J. Syst. Evol. Microbiol.">
        <title>Complete genome sequence of Corynebacterium casei LMG S-19264T (=DSM 44701T), isolated from a smear-ripened cheese.</title>
        <authorList>
            <consortium name="US DOE Joint Genome Institute (JGI-PGF)"/>
            <person name="Walter F."/>
            <person name="Albersmeier A."/>
            <person name="Kalinowski J."/>
            <person name="Ruckert C."/>
        </authorList>
    </citation>
    <scope>NUCLEOTIDE SEQUENCE</scope>
    <source>
        <strain evidence="1">KCTC 12113</strain>
    </source>
</reference>
<gene>
    <name evidence="1" type="ORF">GCM10007383_29900</name>
</gene>
<keyword evidence="2" id="KW-1185">Reference proteome</keyword>
<evidence type="ECO:0008006" key="3">
    <source>
        <dbReference type="Google" id="ProtNLM"/>
    </source>
</evidence>
<dbReference type="RefSeq" id="WP_026815347.1">
    <property type="nucleotide sequence ID" value="NZ_BMWP01000023.1"/>
</dbReference>
<evidence type="ECO:0000313" key="1">
    <source>
        <dbReference type="EMBL" id="GGW43312.1"/>
    </source>
</evidence>
<proteinExistence type="predicted"/>
<dbReference type="EMBL" id="BMWP01000023">
    <property type="protein sequence ID" value="GGW43312.1"/>
    <property type="molecule type" value="Genomic_DNA"/>
</dbReference>
<dbReference type="Proteomes" id="UP000634668">
    <property type="component" value="Unassembled WGS sequence"/>
</dbReference>
<reference evidence="1" key="2">
    <citation type="submission" date="2020-09" db="EMBL/GenBank/DDBJ databases">
        <authorList>
            <person name="Sun Q."/>
            <person name="Kim S."/>
        </authorList>
    </citation>
    <scope>NUCLEOTIDE SEQUENCE</scope>
    <source>
        <strain evidence="1">KCTC 12113</strain>
    </source>
</reference>
<sequence length="395" mass="45901">MKRIILIPILTLLIISCSGVKKTQENINLGNYEAAISNALRNIAENKSKKGNQPYIILLEEAFKKNAERELQHITFLRKENNPANLEAIFNGYQGLKLIQEQIRPLLPLQIVEENRQAKFAFKNYDSDIISTKNKLSDYLYKNAITLLETAVSKQDYRKSYEDFTYLDEINPNFKDVKQKLHEAYAKGLDYVSVVLINDSERIIPSKLEMELLNFNTYGLNDTWTVYHSNSQEDIPYDYEMEVAFTDINISPEQLTEKQIQRERQIKDGYKYAVNSDGNIVKDSLGNKIKIDKLKTVRCDFYEFSQHKRVQLRGSVRFVDLQTKQQLNSYPLVSEFVFNHQYATHKGDTRALEDKLLPLLKQSSVSFPSNEQMVYDAGEDIKQKLKGILNKHRFN</sequence>